<reference evidence="1 2" key="1">
    <citation type="submission" date="2023-08" db="EMBL/GenBank/DDBJ databases">
        <title>A Necator americanus chromosomal reference genome.</title>
        <authorList>
            <person name="Ilik V."/>
            <person name="Petrzelkova K.J."/>
            <person name="Pardy F."/>
            <person name="Fuh T."/>
            <person name="Niatou-Singa F.S."/>
            <person name="Gouil Q."/>
            <person name="Baker L."/>
            <person name="Ritchie M.E."/>
            <person name="Jex A.R."/>
            <person name="Gazzola D."/>
            <person name="Li H."/>
            <person name="Toshio Fujiwara R."/>
            <person name="Zhan B."/>
            <person name="Aroian R.V."/>
            <person name="Pafco B."/>
            <person name="Schwarz E.M."/>
        </authorList>
    </citation>
    <scope>NUCLEOTIDE SEQUENCE [LARGE SCALE GENOMIC DNA]</scope>
    <source>
        <strain evidence="1 2">Aroian</strain>
        <tissue evidence="1">Whole animal</tissue>
    </source>
</reference>
<proteinExistence type="predicted"/>
<evidence type="ECO:0000313" key="2">
    <source>
        <dbReference type="Proteomes" id="UP001303046"/>
    </source>
</evidence>
<dbReference type="EMBL" id="JAVFWL010000001">
    <property type="protein sequence ID" value="KAK6728927.1"/>
    <property type="molecule type" value="Genomic_DNA"/>
</dbReference>
<accession>A0ABR1BR86</accession>
<gene>
    <name evidence="1" type="primary">Necator_chrI.g2287</name>
    <name evidence="1" type="ORF">RB195_006160</name>
</gene>
<name>A0ABR1BR86_NECAM</name>
<evidence type="ECO:0000313" key="1">
    <source>
        <dbReference type="EMBL" id="KAK6728927.1"/>
    </source>
</evidence>
<organism evidence="1 2">
    <name type="scientific">Necator americanus</name>
    <name type="common">Human hookworm</name>
    <dbReference type="NCBI Taxonomy" id="51031"/>
    <lineage>
        <taxon>Eukaryota</taxon>
        <taxon>Metazoa</taxon>
        <taxon>Ecdysozoa</taxon>
        <taxon>Nematoda</taxon>
        <taxon>Chromadorea</taxon>
        <taxon>Rhabditida</taxon>
        <taxon>Rhabditina</taxon>
        <taxon>Rhabditomorpha</taxon>
        <taxon>Strongyloidea</taxon>
        <taxon>Ancylostomatidae</taxon>
        <taxon>Bunostominae</taxon>
        <taxon>Necator</taxon>
    </lineage>
</organism>
<protein>
    <submittedName>
        <fullName evidence="1">Uncharacterized protein</fullName>
    </submittedName>
</protein>
<keyword evidence="2" id="KW-1185">Reference proteome</keyword>
<dbReference type="Proteomes" id="UP001303046">
    <property type="component" value="Unassembled WGS sequence"/>
</dbReference>
<sequence>MDEGKQHNEQLSPPMQNPRITRMASTCTNAQITSGARNCGAACWKIEQHPNEQRRLDGASTQILSASNGVNQRTLDRGKREEGVEYNYGGETIDNAWLGTSGATVELAPPSGPIRRRGQWGRVLSPDVTMRSAKVLLVWDRFPAPFRSRKHDPTLVLLTTNKALIEGWFLLQQKPQHLPQTSTGEEGDGDVRTNIHIVCCVVLVIYNPTSGANRSYLSIEGPLTFEHAGKLVTRVQLVIWGVMLS</sequence>
<comment type="caution">
    <text evidence="1">The sequence shown here is derived from an EMBL/GenBank/DDBJ whole genome shotgun (WGS) entry which is preliminary data.</text>
</comment>